<dbReference type="Proteomes" id="UP000325333">
    <property type="component" value="Unassembled WGS sequence"/>
</dbReference>
<sequence length="227" mass="24790">MTVIFPLPILCTAELDALMAIHADPACSIVGRGTVPTDRLLELHNVGVLVKPAYYERDGKPWPVSARGLAVLRAAGLIPDVAPIECVAAVRQEGGYAAMEGAPVQPWFPTLTRYPYAISVKGEVPLTPGWTHVFTGHDGPGTDDWFVLLRLPPKTPGTRIRVIHKEPEFSLSSTEGMTGILTASPLAGECKSCDFPNSPYSWFAPDEVWKSYWHTCVTRLDKVELLP</sequence>
<organism evidence="1 2">
    <name type="scientific">Azospirillum argentinense</name>
    <dbReference type="NCBI Taxonomy" id="2970906"/>
    <lineage>
        <taxon>Bacteria</taxon>
        <taxon>Pseudomonadati</taxon>
        <taxon>Pseudomonadota</taxon>
        <taxon>Alphaproteobacteria</taxon>
        <taxon>Rhodospirillales</taxon>
        <taxon>Azospirillaceae</taxon>
        <taxon>Azospirillum</taxon>
    </lineage>
</organism>
<comment type="caution">
    <text evidence="1">The sequence shown here is derived from an EMBL/GenBank/DDBJ whole genome shotgun (WGS) entry which is preliminary data.</text>
</comment>
<dbReference type="EMBL" id="VEWN01000013">
    <property type="protein sequence ID" value="KAA1053780.1"/>
    <property type="molecule type" value="Genomic_DNA"/>
</dbReference>
<reference evidence="1 2" key="1">
    <citation type="submission" date="2019-07" db="EMBL/GenBank/DDBJ databases">
        <title>Genome sequencing of the stress-tolerant strain Azospirillum brasilense Az19.</title>
        <authorList>
            <person name="Maroniche G.A."/>
            <person name="Garcia J.E."/>
            <person name="Pagnussat L."/>
            <person name="Amenta M."/>
            <person name="Creus C.M."/>
        </authorList>
    </citation>
    <scope>NUCLEOTIDE SEQUENCE [LARGE SCALE GENOMIC DNA]</scope>
    <source>
        <strain evidence="1 2">Az19</strain>
    </source>
</reference>
<dbReference type="RefSeq" id="WP_149650905.1">
    <property type="nucleotide sequence ID" value="NZ_VEWN01000013.1"/>
</dbReference>
<accession>A0A5B0KQB8</accession>
<evidence type="ECO:0000313" key="1">
    <source>
        <dbReference type="EMBL" id="KAA1053780.1"/>
    </source>
</evidence>
<dbReference type="AlphaFoldDB" id="A0A5B0KQB8"/>
<gene>
    <name evidence="1" type="ORF">FH063_002362</name>
</gene>
<evidence type="ECO:0000313" key="2">
    <source>
        <dbReference type="Proteomes" id="UP000325333"/>
    </source>
</evidence>
<protein>
    <submittedName>
        <fullName evidence="1">Uncharacterized protein</fullName>
    </submittedName>
</protein>
<name>A0A5B0KQB8_9PROT</name>
<proteinExistence type="predicted"/>